<dbReference type="EMBL" id="JACEIK010009216">
    <property type="protein sequence ID" value="MCE3052110.1"/>
    <property type="molecule type" value="Genomic_DNA"/>
</dbReference>
<comment type="caution">
    <text evidence="4">The sequence shown here is derived from an EMBL/GenBank/DDBJ whole genome shotgun (WGS) entry which is preliminary data.</text>
</comment>
<accession>A0ABS8WMN5</accession>
<evidence type="ECO:0000256" key="2">
    <source>
        <dbReference type="ARBA" id="ARBA00022840"/>
    </source>
</evidence>
<organism evidence="4 5">
    <name type="scientific">Datura stramonium</name>
    <name type="common">Jimsonweed</name>
    <name type="synonym">Common thornapple</name>
    <dbReference type="NCBI Taxonomy" id="4076"/>
    <lineage>
        <taxon>Eukaryota</taxon>
        <taxon>Viridiplantae</taxon>
        <taxon>Streptophyta</taxon>
        <taxon>Embryophyta</taxon>
        <taxon>Tracheophyta</taxon>
        <taxon>Spermatophyta</taxon>
        <taxon>Magnoliopsida</taxon>
        <taxon>eudicotyledons</taxon>
        <taxon>Gunneridae</taxon>
        <taxon>Pentapetalae</taxon>
        <taxon>asterids</taxon>
        <taxon>lamiids</taxon>
        <taxon>Solanales</taxon>
        <taxon>Solanaceae</taxon>
        <taxon>Solanoideae</taxon>
        <taxon>Datureae</taxon>
        <taxon>Datura</taxon>
    </lineage>
</organism>
<dbReference type="InterPro" id="IPR001208">
    <property type="entry name" value="MCM_dom"/>
</dbReference>
<feature type="domain" description="MCM C-terminal AAA(+) ATPase" evidence="3">
    <location>
        <begin position="95"/>
        <end position="193"/>
    </location>
</feature>
<proteinExistence type="predicted"/>
<evidence type="ECO:0000259" key="3">
    <source>
        <dbReference type="PROSITE" id="PS50051"/>
    </source>
</evidence>
<sequence>RLVSVMVQWVINNYMDIGGERSECIRDIALFENESKTCLRALNKQFLLQLKSQSTSEGSQDNSDARATELFDLYSFSPKDLEFIVKFSEEHGSDVYRQILQSICPSIYGHELVKAGITLALFGGVRKHSMDQNKVPVRGDIHIIIVGDPGLGKSQLLQAAASVSPRGIYICGNATTNAGLTVAVVKDPLTGDYAAGR</sequence>
<feature type="non-terminal residue" evidence="4">
    <location>
        <position position="1"/>
    </location>
</feature>
<evidence type="ECO:0000256" key="1">
    <source>
        <dbReference type="ARBA" id="ARBA00022741"/>
    </source>
</evidence>
<dbReference type="PANTHER" id="PTHR11630:SF47">
    <property type="entry name" value="DNA HELICASE MCM8"/>
    <property type="match status" value="1"/>
</dbReference>
<dbReference type="InterPro" id="IPR031327">
    <property type="entry name" value="MCM"/>
</dbReference>
<dbReference type="Pfam" id="PF00493">
    <property type="entry name" value="MCM"/>
    <property type="match status" value="1"/>
</dbReference>
<dbReference type="PANTHER" id="PTHR11630">
    <property type="entry name" value="DNA REPLICATION LICENSING FACTOR MCM FAMILY MEMBER"/>
    <property type="match status" value="1"/>
</dbReference>
<keyword evidence="1" id="KW-0547">Nucleotide-binding</keyword>
<dbReference type="SMART" id="SM00350">
    <property type="entry name" value="MCM"/>
    <property type="match status" value="1"/>
</dbReference>
<dbReference type="Proteomes" id="UP000823775">
    <property type="component" value="Unassembled WGS sequence"/>
</dbReference>
<dbReference type="SUPFAM" id="SSF52540">
    <property type="entry name" value="P-loop containing nucleoside triphosphate hydrolases"/>
    <property type="match status" value="1"/>
</dbReference>
<dbReference type="PROSITE" id="PS50051">
    <property type="entry name" value="MCM_2"/>
    <property type="match status" value="1"/>
</dbReference>
<protein>
    <submittedName>
        <fullName evidence="4">DNA replication licensing factor mcm8</fullName>
    </submittedName>
</protein>
<evidence type="ECO:0000313" key="5">
    <source>
        <dbReference type="Proteomes" id="UP000823775"/>
    </source>
</evidence>
<name>A0ABS8WMN5_DATST</name>
<gene>
    <name evidence="4" type="primary">MCM8_3</name>
    <name evidence="4" type="ORF">HAX54_051610</name>
</gene>
<keyword evidence="2" id="KW-0067">ATP-binding</keyword>
<dbReference type="InterPro" id="IPR027417">
    <property type="entry name" value="P-loop_NTPase"/>
</dbReference>
<evidence type="ECO:0000313" key="4">
    <source>
        <dbReference type="EMBL" id="MCE3052110.1"/>
    </source>
</evidence>
<reference evidence="4 5" key="1">
    <citation type="journal article" date="2021" name="BMC Genomics">
        <title>Datura genome reveals duplications of psychoactive alkaloid biosynthetic genes and high mutation rate following tissue culture.</title>
        <authorList>
            <person name="Rajewski A."/>
            <person name="Carter-House D."/>
            <person name="Stajich J."/>
            <person name="Litt A."/>
        </authorList>
    </citation>
    <scope>NUCLEOTIDE SEQUENCE [LARGE SCALE GENOMIC DNA]</scope>
    <source>
        <strain evidence="4">AR-01</strain>
    </source>
</reference>
<keyword evidence="5" id="KW-1185">Reference proteome</keyword>
<dbReference type="Gene3D" id="3.40.50.300">
    <property type="entry name" value="P-loop containing nucleotide triphosphate hydrolases"/>
    <property type="match status" value="1"/>
</dbReference>